<evidence type="ECO:0000313" key="3">
    <source>
        <dbReference type="EMBL" id="AKQ64196.1"/>
    </source>
</evidence>
<dbReference type="Gene3D" id="2.60.40.1240">
    <property type="match status" value="1"/>
</dbReference>
<feature type="region of interest" description="Disordered" evidence="2">
    <location>
        <begin position="48"/>
        <end position="67"/>
    </location>
</feature>
<dbReference type="EMBL" id="CP012109">
    <property type="protein sequence ID" value="AKQ64196.1"/>
    <property type="molecule type" value="Genomic_DNA"/>
</dbReference>
<dbReference type="RefSeq" id="WP_002638876.1">
    <property type="nucleotide sequence ID" value="NZ_CP012109.1"/>
</dbReference>
<dbReference type="InterPro" id="IPR029050">
    <property type="entry name" value="Immunoprotect_excell_Ig-like"/>
</dbReference>
<dbReference type="STRING" id="1297742.A176_001108"/>
<gene>
    <name evidence="3" type="ORF">A176_001108</name>
</gene>
<dbReference type="AlphaFoldDB" id="A0A0H4WLD8"/>
<evidence type="ECO:0000256" key="2">
    <source>
        <dbReference type="SAM" id="MobiDB-lite"/>
    </source>
</evidence>
<accession>A0A0H4WLD8</accession>
<dbReference type="Proteomes" id="UP000009026">
    <property type="component" value="Chromosome"/>
</dbReference>
<dbReference type="KEGG" id="mym:A176_001108"/>
<name>A0A0H4WLD8_9BACT</name>
<proteinExistence type="predicted"/>
<organism evidence="3 4">
    <name type="scientific">Pseudomyxococcus hansupus</name>
    <dbReference type="NCBI Taxonomy" id="1297742"/>
    <lineage>
        <taxon>Bacteria</taxon>
        <taxon>Pseudomonadati</taxon>
        <taxon>Myxococcota</taxon>
        <taxon>Myxococcia</taxon>
        <taxon>Myxococcales</taxon>
        <taxon>Cystobacterineae</taxon>
        <taxon>Myxococcaceae</taxon>
        <taxon>Pseudomyxococcus</taxon>
    </lineage>
</organism>
<keyword evidence="4" id="KW-1185">Reference proteome</keyword>
<evidence type="ECO:0000256" key="1">
    <source>
        <dbReference type="ARBA" id="ARBA00022729"/>
    </source>
</evidence>
<evidence type="ECO:0000313" key="4">
    <source>
        <dbReference type="Proteomes" id="UP000009026"/>
    </source>
</evidence>
<dbReference type="PATRIC" id="fig|1297742.4.peg.1126"/>
<reference evidence="3 4" key="1">
    <citation type="journal article" date="2016" name="PLoS ONE">
        <title>Complete Genome Sequence and Comparative Genomics of a Novel Myxobacterium Myxococcus hansupus.</title>
        <authorList>
            <person name="Sharma G."/>
            <person name="Narwani T."/>
            <person name="Subramanian S."/>
        </authorList>
    </citation>
    <scope>NUCLEOTIDE SEQUENCE [LARGE SCALE GENOMIC DNA]</scope>
    <source>
        <strain evidence="4">mixupus</strain>
    </source>
</reference>
<sequence>MNNHRASTSVALLAAVLVLGGCKEESAPEYPGAGDDRTLQKLRQEVDRVNQGGRATQGPEATRGDPNANLAGLAAGLNVPAERTWELPASNDTVRLDSLSVKLTGLESSHSVKGSGKVSVTSEDLFFRVQLMTHNVGSTPMTLDLDGAKLVGSGAQSYAVARDAQAVAGTRPLRRTWAPDERTEVVLLFELPSEALRDDGLHLLLQGSGGDARIPLK</sequence>
<dbReference type="PROSITE" id="PS51257">
    <property type="entry name" value="PROKAR_LIPOPROTEIN"/>
    <property type="match status" value="1"/>
</dbReference>
<keyword evidence="1" id="KW-0732">Signal</keyword>
<protein>
    <submittedName>
        <fullName evidence="3">Putative lipoprotein</fullName>
    </submittedName>
</protein>
<keyword evidence="3" id="KW-0449">Lipoprotein</keyword>
<dbReference type="OrthoDB" id="5505670at2"/>